<accession>I9N1R9</accession>
<sequence length="190" mass="21461">MQAEPTFQITYTLTAWDYAAMARGLTRRPWRRSIVTVVLWLFSVWCLLAFFTDLYNPLTMINAVADSNAWLWLPAGLVVVALVSLATHWLAWGASFLSYRQIASADATITISFNDDAIHVKSNVADSTVPWASVKRIIREKDYLMLPISKREAFILPRRSFEHQKRFEDAFRYASAQISAGSAGAGDTHQ</sequence>
<evidence type="ECO:0000313" key="3">
    <source>
        <dbReference type="EMBL" id="EJB01809.1"/>
    </source>
</evidence>
<dbReference type="EMBL" id="JH719382">
    <property type="protein sequence ID" value="EJB01809.1"/>
    <property type="molecule type" value="Genomic_DNA"/>
</dbReference>
<dbReference type="Proteomes" id="UP000005092">
    <property type="component" value="Unassembled WGS sequence"/>
</dbReference>
<proteinExistence type="predicted"/>
<evidence type="ECO:0000259" key="2">
    <source>
        <dbReference type="Pfam" id="PF14317"/>
    </source>
</evidence>
<evidence type="ECO:0000256" key="1">
    <source>
        <dbReference type="SAM" id="Phobius"/>
    </source>
</evidence>
<gene>
    <name evidence="3" type="ORF">Rleg9DRAFT_0560</name>
</gene>
<dbReference type="Pfam" id="PF14317">
    <property type="entry name" value="YcxB"/>
    <property type="match status" value="1"/>
</dbReference>
<reference evidence="3 4" key="1">
    <citation type="submission" date="2012-02" db="EMBL/GenBank/DDBJ databases">
        <title>Improved High-Quality Draft Sequence of Rhizobium leguminosarum bv. trifolii WSM597.</title>
        <authorList>
            <consortium name="US DOE Joint Genome Institute"/>
            <person name="Lucas S."/>
            <person name="Han J."/>
            <person name="Lapidus A."/>
            <person name="Cheng J.-F."/>
            <person name="Goodwin L."/>
            <person name="Pitluck S."/>
            <person name="Peters L."/>
            <person name="Ovchinnikova G."/>
            <person name="Held B."/>
            <person name="Detter J.C."/>
            <person name="Han C."/>
            <person name="Tapia R."/>
            <person name="Land M."/>
            <person name="Hauser L."/>
            <person name="Kyrpides N."/>
            <person name="Ivanova N."/>
            <person name="Pagani I."/>
            <person name="Brau L."/>
            <person name="Yates R."/>
            <person name="O'Hara G."/>
            <person name="Rui T."/>
            <person name="Howieson J."/>
            <person name="Reeve W."/>
            <person name="Woyke T."/>
        </authorList>
    </citation>
    <scope>NUCLEOTIDE SEQUENCE [LARGE SCALE GENOMIC DNA]</scope>
    <source>
        <strain evidence="3 4">WSM597</strain>
    </source>
</reference>
<keyword evidence="1" id="KW-1133">Transmembrane helix</keyword>
<keyword evidence="1" id="KW-0812">Transmembrane</keyword>
<feature type="transmembrane region" description="Helical" evidence="1">
    <location>
        <begin position="33"/>
        <end position="51"/>
    </location>
</feature>
<keyword evidence="1" id="KW-0472">Membrane</keyword>
<feature type="transmembrane region" description="Helical" evidence="1">
    <location>
        <begin position="71"/>
        <end position="92"/>
    </location>
</feature>
<feature type="domain" description="YcxB-like C-terminal" evidence="2">
    <location>
        <begin position="113"/>
        <end position="167"/>
    </location>
</feature>
<protein>
    <recommendedName>
        <fullName evidence="2">YcxB-like C-terminal domain-containing protein</fullName>
    </recommendedName>
</protein>
<dbReference type="InterPro" id="IPR025588">
    <property type="entry name" value="YcxB-like_C"/>
</dbReference>
<dbReference type="HOGENOM" id="CLU_1426954_0_0_5"/>
<dbReference type="OrthoDB" id="8410914at2"/>
<name>I9N1R9_RHILT</name>
<dbReference type="AlphaFoldDB" id="I9N1R9"/>
<evidence type="ECO:0000313" key="4">
    <source>
        <dbReference type="Proteomes" id="UP000005092"/>
    </source>
</evidence>
<organism evidence="3 4">
    <name type="scientific">Rhizobium leguminosarum bv. trifolii WSM597</name>
    <dbReference type="NCBI Taxonomy" id="754764"/>
    <lineage>
        <taxon>Bacteria</taxon>
        <taxon>Pseudomonadati</taxon>
        <taxon>Pseudomonadota</taxon>
        <taxon>Alphaproteobacteria</taxon>
        <taxon>Hyphomicrobiales</taxon>
        <taxon>Rhizobiaceae</taxon>
        <taxon>Rhizobium/Agrobacterium group</taxon>
        <taxon>Rhizobium</taxon>
    </lineage>
</organism>
<dbReference type="RefSeq" id="WP_003595331.1">
    <property type="nucleotide sequence ID" value="NZ_JH719382.1"/>
</dbReference>